<feature type="compositionally biased region" description="Polar residues" evidence="1">
    <location>
        <begin position="309"/>
        <end position="318"/>
    </location>
</feature>
<dbReference type="PANTHER" id="PTHR22093:SF0">
    <property type="entry name" value="LEUKOCYTE RECEPTOR CLUSTER MEMBER 1"/>
    <property type="match status" value="1"/>
</dbReference>
<feature type="region of interest" description="Disordered" evidence="1">
    <location>
        <begin position="112"/>
        <end position="137"/>
    </location>
</feature>
<dbReference type="InParanoid" id="A0A1J7IIU4"/>
<dbReference type="EMBL" id="KV875099">
    <property type="protein sequence ID" value="OIW27211.1"/>
    <property type="molecule type" value="Genomic_DNA"/>
</dbReference>
<accession>A0A1J7IIU4</accession>
<reference evidence="3 4" key="1">
    <citation type="submission" date="2016-10" db="EMBL/GenBank/DDBJ databases">
        <title>Draft genome sequence of Coniochaeta ligniaria NRRL30616, a lignocellulolytic fungus for bioabatement of inhibitors in plant biomass hydrolysates.</title>
        <authorList>
            <consortium name="DOE Joint Genome Institute"/>
            <person name="Jimenez D.J."/>
            <person name="Hector R.E."/>
            <person name="Riley R."/>
            <person name="Sun H."/>
            <person name="Grigoriev I.V."/>
            <person name="Van Elsas J.D."/>
            <person name="Nichols N.N."/>
        </authorList>
    </citation>
    <scope>NUCLEOTIDE SEQUENCE [LARGE SCALE GENOMIC DNA]</scope>
    <source>
        <strain evidence="3 4">NRRL 30616</strain>
    </source>
</reference>
<proteinExistence type="predicted"/>
<dbReference type="InterPro" id="IPR019339">
    <property type="entry name" value="CIR_N_dom"/>
</dbReference>
<feature type="domain" description="CBF1-interacting co-repressor CIR N-terminal" evidence="2">
    <location>
        <begin position="12"/>
        <end position="48"/>
    </location>
</feature>
<dbReference type="STRING" id="1408157.A0A1J7IIU4"/>
<dbReference type="AlphaFoldDB" id="A0A1J7IIU4"/>
<dbReference type="PANTHER" id="PTHR22093">
    <property type="entry name" value="LEUKOCYTE RECEPTOR CLUSTER LRC MEMBER 1"/>
    <property type="match status" value="1"/>
</dbReference>
<dbReference type="OrthoDB" id="2159131at2759"/>
<protein>
    <recommendedName>
        <fullName evidence="2">CBF1-interacting co-repressor CIR N-terminal domain-containing protein</fullName>
    </recommendedName>
</protein>
<dbReference type="Pfam" id="PF10197">
    <property type="entry name" value="Cir_N"/>
    <property type="match status" value="1"/>
</dbReference>
<organism evidence="3 4">
    <name type="scientific">Coniochaeta ligniaria NRRL 30616</name>
    <dbReference type="NCBI Taxonomy" id="1408157"/>
    <lineage>
        <taxon>Eukaryota</taxon>
        <taxon>Fungi</taxon>
        <taxon>Dikarya</taxon>
        <taxon>Ascomycota</taxon>
        <taxon>Pezizomycotina</taxon>
        <taxon>Sordariomycetes</taxon>
        <taxon>Sordariomycetidae</taxon>
        <taxon>Coniochaetales</taxon>
        <taxon>Coniochaetaceae</taxon>
        <taxon>Coniochaeta</taxon>
    </lineage>
</organism>
<evidence type="ECO:0000259" key="2">
    <source>
        <dbReference type="SMART" id="SM01083"/>
    </source>
</evidence>
<feature type="region of interest" description="Disordered" evidence="1">
    <location>
        <begin position="220"/>
        <end position="318"/>
    </location>
</feature>
<gene>
    <name evidence="3" type="ORF">CONLIGDRAFT_682283</name>
</gene>
<feature type="compositionally biased region" description="Basic and acidic residues" evidence="1">
    <location>
        <begin position="32"/>
        <end position="49"/>
    </location>
</feature>
<dbReference type="InterPro" id="IPR039875">
    <property type="entry name" value="LENG1-like"/>
</dbReference>
<feature type="region of interest" description="Disordered" evidence="1">
    <location>
        <begin position="32"/>
        <end position="100"/>
    </location>
</feature>
<sequence length="318" mass="36443">MQSNSHLLPKKSWNVYNADNVERVRRDEAAAKAAEEAKEERMQEADAARRLAILRGEKPPPLPEEEEGPLDPAAGAVSRGSGRERFTGEKRKRKRVGEDDTDFEMRVARERAAEGVERKRTTDAPLELAGLLDPAEQRELVKPPGRDEVVAEKQRAAQRLANPVLKDALGIKEDPWFVKPLKPWEVAEEPGRDAWGNEDPGRKVRDMVRLDKNDPLAMMKRGAAKVREVTQERKREMEERERELKVLRKEERRREKRRKRDGKVRDEADNLEGFSLDAPTERGDLSARTDIDIAAEKDGSWSLDDPHRTNYTNTARRH</sequence>
<dbReference type="SMART" id="SM01083">
    <property type="entry name" value="Cir_N"/>
    <property type="match status" value="1"/>
</dbReference>
<dbReference type="Proteomes" id="UP000182658">
    <property type="component" value="Unassembled WGS sequence"/>
</dbReference>
<feature type="compositionally biased region" description="Basic and acidic residues" evidence="1">
    <location>
        <begin position="112"/>
        <end position="122"/>
    </location>
</feature>
<feature type="compositionally biased region" description="Basic and acidic residues" evidence="1">
    <location>
        <begin position="225"/>
        <end position="253"/>
    </location>
</feature>
<evidence type="ECO:0000313" key="3">
    <source>
        <dbReference type="EMBL" id="OIW27211.1"/>
    </source>
</evidence>
<evidence type="ECO:0000256" key="1">
    <source>
        <dbReference type="SAM" id="MobiDB-lite"/>
    </source>
</evidence>
<name>A0A1J7IIU4_9PEZI</name>
<evidence type="ECO:0000313" key="4">
    <source>
        <dbReference type="Proteomes" id="UP000182658"/>
    </source>
</evidence>
<keyword evidence="4" id="KW-1185">Reference proteome</keyword>
<feature type="compositionally biased region" description="Basic and acidic residues" evidence="1">
    <location>
        <begin position="279"/>
        <end position="308"/>
    </location>
</feature>